<keyword evidence="1" id="KW-0472">Membrane</keyword>
<feature type="transmembrane region" description="Helical" evidence="1">
    <location>
        <begin position="46"/>
        <end position="66"/>
    </location>
</feature>
<protein>
    <submittedName>
        <fullName evidence="2">Membrane protein</fullName>
    </submittedName>
</protein>
<gene>
    <name evidence="2" type="ORF">H4683_001320</name>
</gene>
<feature type="transmembrane region" description="Helical" evidence="1">
    <location>
        <begin position="21"/>
        <end position="40"/>
    </location>
</feature>
<sequence length="243" mass="27861">MGNWKQALSLAKFELRNSKKALVLLGFLLITYVFFIVYSVPIYFKTGFVLFDLFFLMITGMAAMWAKPKGFQMKKVENNLTVTPYFVMLHQLPIPKEILIKNRFIIYYAYAVPLHTLFLALIYVFSETMRAELTFPQYIAFSLIWISFGIYWGTIYPVTELGEVSGSSNLKAYLYLILYLVIISVGITLLQVYTGSGIIYWSMNIAKKWPLLSSILSVAAAGLSTILWLRAANKKIKRIDYSI</sequence>
<feature type="transmembrane region" description="Helical" evidence="1">
    <location>
        <begin position="209"/>
        <end position="229"/>
    </location>
</feature>
<dbReference type="EMBL" id="JADBEL010000005">
    <property type="protein sequence ID" value="MBE1554245.1"/>
    <property type="molecule type" value="Genomic_DNA"/>
</dbReference>
<organism evidence="2 3">
    <name type="scientific">Sporosarcina limicola</name>
    <dbReference type="NCBI Taxonomy" id="34101"/>
    <lineage>
        <taxon>Bacteria</taxon>
        <taxon>Bacillati</taxon>
        <taxon>Bacillota</taxon>
        <taxon>Bacilli</taxon>
        <taxon>Bacillales</taxon>
        <taxon>Caryophanaceae</taxon>
        <taxon>Sporosarcina</taxon>
    </lineage>
</organism>
<feature type="transmembrane region" description="Helical" evidence="1">
    <location>
        <begin position="138"/>
        <end position="158"/>
    </location>
</feature>
<evidence type="ECO:0000313" key="2">
    <source>
        <dbReference type="EMBL" id="MBE1554245.1"/>
    </source>
</evidence>
<evidence type="ECO:0000313" key="3">
    <source>
        <dbReference type="Proteomes" id="UP000658225"/>
    </source>
</evidence>
<comment type="caution">
    <text evidence="2">The sequence shown here is derived from an EMBL/GenBank/DDBJ whole genome shotgun (WGS) entry which is preliminary data.</text>
</comment>
<keyword evidence="1" id="KW-0812">Transmembrane</keyword>
<accession>A0A927MGZ9</accession>
<name>A0A927MGZ9_9BACL</name>
<feature type="transmembrane region" description="Helical" evidence="1">
    <location>
        <begin position="170"/>
        <end position="203"/>
    </location>
</feature>
<feature type="transmembrane region" description="Helical" evidence="1">
    <location>
        <begin position="105"/>
        <end position="126"/>
    </location>
</feature>
<evidence type="ECO:0000256" key="1">
    <source>
        <dbReference type="SAM" id="Phobius"/>
    </source>
</evidence>
<proteinExistence type="predicted"/>
<keyword evidence="1" id="KW-1133">Transmembrane helix</keyword>
<keyword evidence="3" id="KW-1185">Reference proteome</keyword>
<reference evidence="2" key="1">
    <citation type="submission" date="2020-10" db="EMBL/GenBank/DDBJ databases">
        <title>Genomic Encyclopedia of Type Strains, Phase IV (KMG-IV): sequencing the most valuable type-strain genomes for metagenomic binning, comparative biology and taxonomic classification.</title>
        <authorList>
            <person name="Goeker M."/>
        </authorList>
    </citation>
    <scope>NUCLEOTIDE SEQUENCE</scope>
    <source>
        <strain evidence="2">DSM 13886</strain>
    </source>
</reference>
<dbReference type="RefSeq" id="WP_192598039.1">
    <property type="nucleotide sequence ID" value="NZ_JADBEL010000005.1"/>
</dbReference>
<dbReference type="Proteomes" id="UP000658225">
    <property type="component" value="Unassembled WGS sequence"/>
</dbReference>
<dbReference type="AlphaFoldDB" id="A0A927MGZ9"/>